<dbReference type="InterPro" id="IPR039022">
    <property type="entry name" value="KaiB-like"/>
</dbReference>
<evidence type="ECO:0000313" key="2">
    <source>
        <dbReference type="EMBL" id="SHO66655.1"/>
    </source>
</evidence>
<sequence length="101" mass="11205">MVGETMTEEPGKRRKLILYVAGQTPKSLTAIANLERICAEKAPGQYEIEVVDLKKSPHLAKEHSIVAIPTLVRELPVPIRKIIGDLSDEQKVLVHLKIGDE</sequence>
<dbReference type="EMBL" id="FRXO01000007">
    <property type="protein sequence ID" value="SHO66655.1"/>
    <property type="molecule type" value="Genomic_DNA"/>
</dbReference>
<dbReference type="SMART" id="SM01248">
    <property type="entry name" value="KaiB"/>
    <property type="match status" value="1"/>
</dbReference>
<dbReference type="AlphaFoldDB" id="A0A1M7ZP20"/>
<dbReference type="InterPro" id="IPR011649">
    <property type="entry name" value="KaiB_domain"/>
</dbReference>
<dbReference type="Gene3D" id="3.40.30.10">
    <property type="entry name" value="Glutaredoxin"/>
    <property type="match status" value="1"/>
</dbReference>
<reference evidence="2 3" key="1">
    <citation type="submission" date="2016-12" db="EMBL/GenBank/DDBJ databases">
        <authorList>
            <person name="Song W.-J."/>
            <person name="Kurnit D.M."/>
        </authorList>
    </citation>
    <scope>NUCLEOTIDE SEQUENCE [LARGE SCALE GENOMIC DNA]</scope>
    <source>
        <strain evidence="2 3">DSM 19599</strain>
    </source>
</reference>
<dbReference type="GO" id="GO:0048511">
    <property type="term" value="P:rhythmic process"/>
    <property type="evidence" value="ECO:0007669"/>
    <property type="project" value="InterPro"/>
</dbReference>
<dbReference type="PANTHER" id="PTHR41709:SF2">
    <property type="entry name" value="CIRCADIAN CLOCK PROTEIN KAIB2"/>
    <property type="match status" value="1"/>
</dbReference>
<feature type="domain" description="KaiB" evidence="1">
    <location>
        <begin position="17"/>
        <end position="98"/>
    </location>
</feature>
<evidence type="ECO:0000259" key="1">
    <source>
        <dbReference type="SMART" id="SM01248"/>
    </source>
</evidence>
<dbReference type="PANTHER" id="PTHR41709">
    <property type="entry name" value="KAIB-LIKE PROTEIN 1"/>
    <property type="match status" value="1"/>
</dbReference>
<name>A0A1M7ZP20_9HYPH</name>
<organism evidence="2 3">
    <name type="scientific">Pseudoxanthobacter soli DSM 19599</name>
    <dbReference type="NCBI Taxonomy" id="1123029"/>
    <lineage>
        <taxon>Bacteria</taxon>
        <taxon>Pseudomonadati</taxon>
        <taxon>Pseudomonadota</taxon>
        <taxon>Alphaproteobacteria</taxon>
        <taxon>Hyphomicrobiales</taxon>
        <taxon>Segnochrobactraceae</taxon>
        <taxon>Pseudoxanthobacter</taxon>
    </lineage>
</organism>
<dbReference type="InterPro" id="IPR036249">
    <property type="entry name" value="Thioredoxin-like_sf"/>
</dbReference>
<dbReference type="Proteomes" id="UP000186406">
    <property type="component" value="Unassembled WGS sequence"/>
</dbReference>
<evidence type="ECO:0000313" key="3">
    <source>
        <dbReference type="Proteomes" id="UP000186406"/>
    </source>
</evidence>
<proteinExistence type="predicted"/>
<dbReference type="STRING" id="1123029.SAMN02745172_03314"/>
<dbReference type="SUPFAM" id="SSF52833">
    <property type="entry name" value="Thioredoxin-like"/>
    <property type="match status" value="1"/>
</dbReference>
<protein>
    <submittedName>
        <fullName evidence="2">Circadian clock protein KaiB</fullName>
    </submittedName>
</protein>
<accession>A0A1M7ZP20</accession>
<gene>
    <name evidence="2" type="ORF">SAMN02745172_03314</name>
</gene>
<dbReference type="CDD" id="cd02978">
    <property type="entry name" value="KaiB_like"/>
    <property type="match status" value="1"/>
</dbReference>
<keyword evidence="3" id="KW-1185">Reference proteome</keyword>
<dbReference type="Pfam" id="PF07689">
    <property type="entry name" value="KaiB"/>
    <property type="match status" value="1"/>
</dbReference>